<accession>A0A2N9Y370</accession>
<comment type="caution">
    <text evidence="1">The sequence shown here is derived from an EMBL/GenBank/DDBJ whole genome shotgun (WGS) entry which is preliminary data.</text>
</comment>
<dbReference type="AlphaFoldDB" id="A0A2N9Y370"/>
<gene>
    <name evidence="1" type="ORF">BHC47_05265</name>
</gene>
<dbReference type="Proteomes" id="UP000231094">
    <property type="component" value="Unassembled WGS sequence"/>
</dbReference>
<evidence type="ECO:0000313" key="2">
    <source>
        <dbReference type="Proteomes" id="UP000231094"/>
    </source>
</evidence>
<evidence type="ECO:0000313" key="1">
    <source>
        <dbReference type="EMBL" id="PIT61907.1"/>
    </source>
</evidence>
<organism evidence="1 2">
    <name type="scientific">Snodgrassella alvi</name>
    <dbReference type="NCBI Taxonomy" id="1196083"/>
    <lineage>
        <taxon>Bacteria</taxon>
        <taxon>Pseudomonadati</taxon>
        <taxon>Pseudomonadota</taxon>
        <taxon>Betaproteobacteria</taxon>
        <taxon>Neisseriales</taxon>
        <taxon>Neisseriaceae</taxon>
        <taxon>Snodgrassella</taxon>
    </lineage>
</organism>
<sequence length="83" mass="9534">MNKQTPKAKPLGRCPFCYKKIRATILVKNKFRRDMCKCPNCGKIIYVCRNFVCKNYAAGGKYYDFELCPRCAAFILIILEAIG</sequence>
<protein>
    <submittedName>
        <fullName evidence="1">Uncharacterized protein</fullName>
    </submittedName>
</protein>
<dbReference type="EMBL" id="MEIV01000053">
    <property type="protein sequence ID" value="PIT61907.1"/>
    <property type="molecule type" value="Genomic_DNA"/>
</dbReference>
<dbReference type="RefSeq" id="WP_100116953.1">
    <property type="nucleotide sequence ID" value="NZ_MEIV01000053.1"/>
</dbReference>
<reference evidence="1 2" key="1">
    <citation type="journal article" date="2017" name="MBio">
        <title>Type VI secretion-mediated competition in the bee gut microbiome.</title>
        <authorList>
            <person name="Steele M.I."/>
            <person name="Kwong W.K."/>
            <person name="Powell J.E."/>
            <person name="Whiteley M."/>
            <person name="Moran N.A."/>
        </authorList>
    </citation>
    <scope>NUCLEOTIDE SEQUENCE [LARGE SCALE GENOMIC DNA]</scope>
    <source>
        <strain evidence="1 2">PEB0171</strain>
    </source>
</reference>
<name>A0A2N9Y370_9NEIS</name>
<proteinExistence type="predicted"/>